<keyword evidence="2" id="KW-1185">Reference proteome</keyword>
<gene>
    <name evidence="1" type="ORF">PHMEG_00034892</name>
</gene>
<dbReference type="AlphaFoldDB" id="A0A225UQE1"/>
<protein>
    <recommendedName>
        <fullName evidence="3">CCHC-type domain-containing protein</fullName>
    </recommendedName>
</protein>
<dbReference type="Proteomes" id="UP000198211">
    <property type="component" value="Unassembled WGS sequence"/>
</dbReference>
<organism evidence="1 2">
    <name type="scientific">Phytophthora megakarya</name>
    <dbReference type="NCBI Taxonomy" id="4795"/>
    <lineage>
        <taxon>Eukaryota</taxon>
        <taxon>Sar</taxon>
        <taxon>Stramenopiles</taxon>
        <taxon>Oomycota</taxon>
        <taxon>Peronosporomycetes</taxon>
        <taxon>Peronosporales</taxon>
        <taxon>Peronosporaceae</taxon>
        <taxon>Phytophthora</taxon>
    </lineage>
</organism>
<comment type="caution">
    <text evidence="1">The sequence shown here is derived from an EMBL/GenBank/DDBJ whole genome shotgun (WGS) entry which is preliminary data.</text>
</comment>
<evidence type="ECO:0008006" key="3">
    <source>
        <dbReference type="Google" id="ProtNLM"/>
    </source>
</evidence>
<evidence type="ECO:0000313" key="1">
    <source>
        <dbReference type="EMBL" id="OWY95171.1"/>
    </source>
</evidence>
<dbReference type="EMBL" id="NBNE01013315">
    <property type="protein sequence ID" value="OWY95171.1"/>
    <property type="molecule type" value="Genomic_DNA"/>
</dbReference>
<accession>A0A225UQE1</accession>
<reference evidence="2" key="1">
    <citation type="submission" date="2017-03" db="EMBL/GenBank/DDBJ databases">
        <title>Phytopthora megakarya and P. palmivora, two closely related causual agents of cacao black pod achieved similar genome size and gene model numbers by different mechanisms.</title>
        <authorList>
            <person name="Ali S."/>
            <person name="Shao J."/>
            <person name="Larry D.J."/>
            <person name="Kronmiller B."/>
            <person name="Shen D."/>
            <person name="Strem M.D."/>
            <person name="Melnick R.L."/>
            <person name="Guiltinan M.J."/>
            <person name="Tyler B.M."/>
            <person name="Meinhardt L.W."/>
            <person name="Bailey B.A."/>
        </authorList>
    </citation>
    <scope>NUCLEOTIDE SEQUENCE [LARGE SCALE GENOMIC DNA]</scope>
    <source>
        <strain evidence="2">zdho120</strain>
    </source>
</reference>
<name>A0A225UQE1_9STRA</name>
<dbReference type="OrthoDB" id="121416at2759"/>
<evidence type="ECO:0000313" key="2">
    <source>
        <dbReference type="Proteomes" id="UP000198211"/>
    </source>
</evidence>
<proteinExistence type="predicted"/>
<sequence length="387" mass="44668">MDVMVKSVHAQPGHAVNPWSQRLFTTSSPADDDVDMSEGPNPKFRFLRSLYSPQQIGDDFAHQERAEISATKLGSFEKHVKLDMDFQVILGDRTIQRKKYFKASSKERSCAISSRTFLNGLQKIQNTIKAQVEGDLFLQLYPDFHVYLQFQSRKRLTNEFLLGIENGGNDPAKVIAMLREAKQICYDQVQYATHIIFWTREMASKWSREFSTLLFRNRRFPLRNIHEQESSAAIETTQRSSVVWARQVGADGIRNELPRERYHVRLLNLSRYLDEAAIDAYIQANFTGTYYTSQEPTTANQMLQTDTWDPFFKSNHCPQFLEGVRFIDWDGTKILVHHVSRSPAPPCFACGAVGHMRTMCNVEDDFWRTHYSLQVTASEIDDLPHNP</sequence>